<evidence type="ECO:0000313" key="1">
    <source>
        <dbReference type="EMBL" id="ADI62954.1"/>
    </source>
</evidence>
<protein>
    <submittedName>
        <fullName evidence="1">Uncharacterized protein</fullName>
    </submittedName>
</protein>
<dbReference type="EMBL" id="CP002059">
    <property type="protein sequence ID" value="ADI62954.1"/>
    <property type="molecule type" value="Genomic_DNA"/>
</dbReference>
<dbReference type="AlphaFoldDB" id="D7DZK2"/>
<gene>
    <name evidence="1" type="ordered locus">Aazo_0397</name>
</gene>
<evidence type="ECO:0000313" key="2">
    <source>
        <dbReference type="Proteomes" id="UP000001511"/>
    </source>
</evidence>
<name>D7DZK2_NOSA0</name>
<reference evidence="1 2" key="1">
    <citation type="journal article" date="2010" name="PLoS ONE">
        <title>Genome erosion in a nitrogen-fixing vertically transmitted endosymbiotic multicellular cyanobacterium.</title>
        <authorList>
            <person name="Ran L."/>
            <person name="Larsson J."/>
            <person name="Vigil-Stenman T."/>
            <person name="Nylander J.A."/>
            <person name="Ininbergs K."/>
            <person name="Zheng W.W."/>
            <person name="Lapidus A."/>
            <person name="Lowry S."/>
            <person name="Haselkorn R."/>
            <person name="Bergman B."/>
        </authorList>
    </citation>
    <scope>NUCLEOTIDE SEQUENCE [LARGE SCALE GENOMIC DNA]</scope>
    <source>
        <strain evidence="1 2">0708</strain>
    </source>
</reference>
<dbReference type="KEGG" id="naz:Aazo_0397"/>
<dbReference type="STRING" id="551115.Aazo_0397"/>
<keyword evidence="2" id="KW-1185">Reference proteome</keyword>
<sequence length="43" mass="5059">MVGCLCFSQKLELQGYIEISKPKEHQKYIKSKTLYHTTETILQ</sequence>
<dbReference type="Proteomes" id="UP000001511">
    <property type="component" value="Chromosome"/>
</dbReference>
<dbReference type="HOGENOM" id="CLU_3236775_0_0_3"/>
<accession>D7DZK2</accession>
<proteinExistence type="predicted"/>
<organism evidence="1 2">
    <name type="scientific">Nostoc azollae (strain 0708)</name>
    <name type="common">Anabaena azollae (strain 0708)</name>
    <dbReference type="NCBI Taxonomy" id="551115"/>
    <lineage>
        <taxon>Bacteria</taxon>
        <taxon>Bacillati</taxon>
        <taxon>Cyanobacteriota</taxon>
        <taxon>Cyanophyceae</taxon>
        <taxon>Nostocales</taxon>
        <taxon>Nostocaceae</taxon>
        <taxon>Trichormus</taxon>
    </lineage>
</organism>